<sequence length="93" mass="10785">MKTESAKFLVSHSYGITYKELKEDNVWEVYCMKMPRRSFESEKKYKTLYRASLKIAKRLGLSFEVKNPVVLKINALDLSSQSVLSKTEARDCV</sequence>
<evidence type="ECO:0000313" key="1">
    <source>
        <dbReference type="EMBL" id="ETZ07016.1"/>
    </source>
</evidence>
<accession>W6TDX5</accession>
<name>W6TDX5_HOLOB</name>
<dbReference type="Proteomes" id="UP000019112">
    <property type="component" value="Unassembled WGS sequence"/>
</dbReference>
<keyword evidence="2" id="KW-1185">Reference proteome</keyword>
<reference evidence="1 2" key="1">
    <citation type="journal article" date="2014" name="FEMS Microbiol. Lett.">
        <title>Draft genome sequences of three Holospora species (Holospora obtusa, Holospora undulata, and Holospora elegans), endonuclear symbiotic bacteria of the ciliate Paramecium caudatum.</title>
        <authorList>
            <person name="Dohra H."/>
            <person name="Tanaka K."/>
            <person name="Suzuki T."/>
            <person name="Fujishima M."/>
            <person name="Suzuki H."/>
        </authorList>
    </citation>
    <scope>NUCLEOTIDE SEQUENCE [LARGE SCALE GENOMIC DNA]</scope>
    <source>
        <strain evidence="1 2">F1</strain>
    </source>
</reference>
<comment type="caution">
    <text evidence="1">The sequence shown here is derived from an EMBL/GenBank/DDBJ whole genome shotgun (WGS) entry which is preliminary data.</text>
</comment>
<proteinExistence type="predicted"/>
<protein>
    <submittedName>
        <fullName evidence="1">Uncharacterized protein</fullName>
    </submittedName>
</protein>
<gene>
    <name evidence="1" type="ORF">P618_200787</name>
</gene>
<evidence type="ECO:0000313" key="2">
    <source>
        <dbReference type="Proteomes" id="UP000019112"/>
    </source>
</evidence>
<dbReference type="AlphaFoldDB" id="W6TDX5"/>
<dbReference type="EMBL" id="AWTR02000070">
    <property type="protein sequence ID" value="ETZ07016.1"/>
    <property type="molecule type" value="Genomic_DNA"/>
</dbReference>
<dbReference type="RefSeq" id="WP_021827752.1">
    <property type="nucleotide sequence ID" value="NZ_AWTR02000070.1"/>
</dbReference>
<organism evidence="1 2">
    <name type="scientific">Holospora obtusa F1</name>
    <dbReference type="NCBI Taxonomy" id="1399147"/>
    <lineage>
        <taxon>Bacteria</taxon>
        <taxon>Pseudomonadati</taxon>
        <taxon>Pseudomonadota</taxon>
        <taxon>Alphaproteobacteria</taxon>
        <taxon>Holosporales</taxon>
        <taxon>Holosporaceae</taxon>
        <taxon>Holospora</taxon>
    </lineage>
</organism>